<name>A0A386PQZ2_9LACO</name>
<evidence type="ECO:0008006" key="3">
    <source>
        <dbReference type="Google" id="ProtNLM"/>
    </source>
</evidence>
<sequence>MKIWELAKKDCLAGMKYKDIATKYGVSVNTVKSWKSRHSWIRDASTKKSMHPKSKKVAPKIVDELDENIELTKKQKWFCLYYLQQFNSTWAY</sequence>
<reference evidence="2" key="1">
    <citation type="submission" date="2018-08" db="EMBL/GenBank/DDBJ databases">
        <title>Genome of Lactobacillus sp. HBUAS52074.</title>
        <authorList>
            <person name="Guo Z."/>
            <person name="Zhang Z.D."/>
        </authorList>
    </citation>
    <scope>NUCLEOTIDE SEQUENCE [LARGE SCALE GENOMIC DNA]</scope>
    <source>
        <strain evidence="2">HBUAS52074</strain>
    </source>
</reference>
<proteinExistence type="predicted"/>
<evidence type="ECO:0000313" key="2">
    <source>
        <dbReference type="Proteomes" id="UP000267208"/>
    </source>
</evidence>
<protein>
    <recommendedName>
        <fullName evidence="3">RNA polymerase sigma factor 70 region 4 type 2 domain-containing protein</fullName>
    </recommendedName>
</protein>
<dbReference type="Proteomes" id="UP000267208">
    <property type="component" value="Chromosome"/>
</dbReference>
<dbReference type="Pfam" id="PF13384">
    <property type="entry name" value="HTH_23"/>
    <property type="match status" value="1"/>
</dbReference>
<evidence type="ECO:0000313" key="1">
    <source>
        <dbReference type="EMBL" id="AYE38381.1"/>
    </source>
</evidence>
<dbReference type="KEGG" id="lzh:D1B17_06920"/>
<keyword evidence="2" id="KW-1185">Reference proteome</keyword>
<dbReference type="EMBL" id="CP031933">
    <property type="protein sequence ID" value="AYE38381.1"/>
    <property type="molecule type" value="Genomic_DNA"/>
</dbReference>
<accession>A0A386PQZ2</accession>
<organism evidence="1 2">
    <name type="scientific">Companilactobacillus zhachilii</name>
    <dbReference type="NCBI Taxonomy" id="2304606"/>
    <lineage>
        <taxon>Bacteria</taxon>
        <taxon>Bacillati</taxon>
        <taxon>Bacillota</taxon>
        <taxon>Bacilli</taxon>
        <taxon>Lactobacillales</taxon>
        <taxon>Lactobacillaceae</taxon>
        <taxon>Companilactobacillus</taxon>
    </lineage>
</organism>
<dbReference type="OrthoDB" id="7358785at2"/>
<gene>
    <name evidence="1" type="ORF">D1B17_06920</name>
</gene>
<dbReference type="RefSeq" id="WP_120142630.1">
    <property type="nucleotide sequence ID" value="NZ_CP031933.2"/>
</dbReference>
<dbReference type="AlphaFoldDB" id="A0A386PQZ2"/>